<dbReference type="Proteomes" id="UP000054097">
    <property type="component" value="Unassembled WGS sequence"/>
</dbReference>
<dbReference type="InterPro" id="IPR005606">
    <property type="entry name" value="Sec20"/>
</dbReference>
<evidence type="ECO:0000256" key="9">
    <source>
        <dbReference type="ARBA" id="ARBA00037934"/>
    </source>
</evidence>
<dbReference type="GO" id="GO:0005484">
    <property type="term" value="F:SNAP receptor activity"/>
    <property type="evidence" value="ECO:0007669"/>
    <property type="project" value="InterPro"/>
</dbReference>
<dbReference type="AlphaFoldDB" id="A0A0C3BLI0"/>
<evidence type="ECO:0000256" key="7">
    <source>
        <dbReference type="ARBA" id="ARBA00023054"/>
    </source>
</evidence>
<name>A0A0C3BLI0_SERVB</name>
<keyword evidence="7" id="KW-0175">Coiled coil</keyword>
<dbReference type="HOGENOM" id="CLU_063105_0_0_1"/>
<reference evidence="13" key="2">
    <citation type="submission" date="2015-01" db="EMBL/GenBank/DDBJ databases">
        <title>Evolutionary Origins and Diversification of the Mycorrhizal Mutualists.</title>
        <authorList>
            <consortium name="DOE Joint Genome Institute"/>
            <consortium name="Mycorrhizal Genomics Consortium"/>
            <person name="Kohler A."/>
            <person name="Kuo A."/>
            <person name="Nagy L.G."/>
            <person name="Floudas D."/>
            <person name="Copeland A."/>
            <person name="Barry K.W."/>
            <person name="Cichocki N."/>
            <person name="Veneault-Fourrey C."/>
            <person name="LaButti K."/>
            <person name="Lindquist E.A."/>
            <person name="Lipzen A."/>
            <person name="Lundell T."/>
            <person name="Morin E."/>
            <person name="Murat C."/>
            <person name="Riley R."/>
            <person name="Ohm R."/>
            <person name="Sun H."/>
            <person name="Tunlid A."/>
            <person name="Henrissat B."/>
            <person name="Grigoriev I.V."/>
            <person name="Hibbett D.S."/>
            <person name="Martin F."/>
        </authorList>
    </citation>
    <scope>NUCLEOTIDE SEQUENCE [LARGE SCALE GENOMIC DNA]</scope>
    <source>
        <strain evidence="13">MAFF 305830</strain>
    </source>
</reference>
<dbReference type="PANTHER" id="PTHR12825">
    <property type="entry name" value="BNIP1-RELATED"/>
    <property type="match status" value="1"/>
</dbReference>
<sequence>MPPIPLQQHVFSDPDITLAISALQQRETYLSSSVIPQLAKLSPTSSLLEQQRLSAELREDLEDFGRRVESLEQLVEDLSKPLERQTGRQVVEGWAITYANLKKDARTALLASKRNIDAHAKSRRDELLGSAALHGPKVDENEKTDDALMRTTANLTDALRRTEARLRAELDRSMLSTQLLTSQTATLRQTTDAHGRLSGLLDTSKGLITALERTDWLDRVLIIGALAVFLLACAWIVKVRVFDRAVGIAFWWVRFLPSVDLGVGGDADAKMIQELEKGARVASSTLQDAAATSALSAAAQSLHATLSGTSTILSEATSIVHPEIESELSRLGEGALLETLTSVTSSALSQSTSETLVTETLISVLRDEL</sequence>
<dbReference type="GO" id="GO:0005789">
    <property type="term" value="C:endoplasmic reticulum membrane"/>
    <property type="evidence" value="ECO:0007669"/>
    <property type="project" value="UniProtKB-SubCell"/>
</dbReference>
<comment type="similarity">
    <text evidence="9">Belongs to the SEC20 family.</text>
</comment>
<feature type="transmembrane region" description="Helical" evidence="10">
    <location>
        <begin position="216"/>
        <end position="237"/>
    </location>
</feature>
<keyword evidence="13" id="KW-1185">Reference proteome</keyword>
<dbReference type="STRING" id="933852.A0A0C3BLI0"/>
<evidence type="ECO:0000256" key="6">
    <source>
        <dbReference type="ARBA" id="ARBA00022989"/>
    </source>
</evidence>
<gene>
    <name evidence="12" type="ORF">M408DRAFT_216825</name>
</gene>
<organism evidence="12 13">
    <name type="scientific">Serendipita vermifera MAFF 305830</name>
    <dbReference type="NCBI Taxonomy" id="933852"/>
    <lineage>
        <taxon>Eukaryota</taxon>
        <taxon>Fungi</taxon>
        <taxon>Dikarya</taxon>
        <taxon>Basidiomycota</taxon>
        <taxon>Agaricomycotina</taxon>
        <taxon>Agaricomycetes</taxon>
        <taxon>Sebacinales</taxon>
        <taxon>Serendipitaceae</taxon>
        <taxon>Serendipita</taxon>
    </lineage>
</organism>
<evidence type="ECO:0000259" key="11">
    <source>
        <dbReference type="Pfam" id="PF03908"/>
    </source>
</evidence>
<evidence type="ECO:0000256" key="8">
    <source>
        <dbReference type="ARBA" id="ARBA00023136"/>
    </source>
</evidence>
<evidence type="ECO:0000313" key="12">
    <source>
        <dbReference type="EMBL" id="KIM32326.1"/>
    </source>
</evidence>
<proteinExistence type="inferred from homology"/>
<evidence type="ECO:0000256" key="4">
    <source>
        <dbReference type="ARBA" id="ARBA00022824"/>
    </source>
</evidence>
<accession>A0A0C3BLI0</accession>
<evidence type="ECO:0000256" key="10">
    <source>
        <dbReference type="SAM" id="Phobius"/>
    </source>
</evidence>
<keyword evidence="3 10" id="KW-0812">Transmembrane</keyword>
<keyword evidence="6 10" id="KW-1133">Transmembrane helix</keyword>
<keyword evidence="2" id="KW-0813">Transport</keyword>
<keyword evidence="8 10" id="KW-0472">Membrane</keyword>
<evidence type="ECO:0000313" key="13">
    <source>
        <dbReference type="Proteomes" id="UP000054097"/>
    </source>
</evidence>
<reference evidence="12 13" key="1">
    <citation type="submission" date="2014-04" db="EMBL/GenBank/DDBJ databases">
        <authorList>
            <consortium name="DOE Joint Genome Institute"/>
            <person name="Kuo A."/>
            <person name="Zuccaro A."/>
            <person name="Kohler A."/>
            <person name="Nagy L.G."/>
            <person name="Floudas D."/>
            <person name="Copeland A."/>
            <person name="Barry K.W."/>
            <person name="Cichocki N."/>
            <person name="Veneault-Fourrey C."/>
            <person name="LaButti K."/>
            <person name="Lindquist E.A."/>
            <person name="Lipzen A."/>
            <person name="Lundell T."/>
            <person name="Morin E."/>
            <person name="Murat C."/>
            <person name="Sun H."/>
            <person name="Tunlid A."/>
            <person name="Henrissat B."/>
            <person name="Grigoriev I.V."/>
            <person name="Hibbett D.S."/>
            <person name="Martin F."/>
            <person name="Nordberg H.P."/>
            <person name="Cantor M.N."/>
            <person name="Hua S.X."/>
        </authorList>
    </citation>
    <scope>NUCLEOTIDE SEQUENCE [LARGE SCALE GENOMIC DNA]</scope>
    <source>
        <strain evidence="12 13">MAFF 305830</strain>
    </source>
</reference>
<keyword evidence="4" id="KW-0256">Endoplasmic reticulum</keyword>
<keyword evidence="5" id="KW-0931">ER-Golgi transport</keyword>
<comment type="subcellular location">
    <subcellularLocation>
        <location evidence="1">Endoplasmic reticulum membrane</location>
        <topology evidence="1">Single-pass type IV membrane protein</topology>
    </subcellularLocation>
</comment>
<dbReference type="GO" id="GO:0031201">
    <property type="term" value="C:SNARE complex"/>
    <property type="evidence" value="ECO:0007669"/>
    <property type="project" value="TreeGrafter"/>
</dbReference>
<dbReference type="GO" id="GO:0006890">
    <property type="term" value="P:retrograde vesicle-mediated transport, Golgi to endoplasmic reticulum"/>
    <property type="evidence" value="ECO:0007669"/>
    <property type="project" value="InterPro"/>
</dbReference>
<dbReference type="InterPro" id="IPR056173">
    <property type="entry name" value="Sec20_C"/>
</dbReference>
<evidence type="ECO:0000256" key="2">
    <source>
        <dbReference type="ARBA" id="ARBA00022448"/>
    </source>
</evidence>
<protein>
    <recommendedName>
        <fullName evidence="11">Sec20 C-terminal domain-containing protein</fullName>
    </recommendedName>
</protein>
<dbReference type="EMBL" id="KN824280">
    <property type="protein sequence ID" value="KIM32326.1"/>
    <property type="molecule type" value="Genomic_DNA"/>
</dbReference>
<dbReference type="Pfam" id="PF03908">
    <property type="entry name" value="Sec20"/>
    <property type="match status" value="1"/>
</dbReference>
<dbReference type="OrthoDB" id="46868at2759"/>
<evidence type="ECO:0000256" key="1">
    <source>
        <dbReference type="ARBA" id="ARBA00004163"/>
    </source>
</evidence>
<dbReference type="PANTHER" id="PTHR12825:SF0">
    <property type="entry name" value="VESICLE TRANSPORT PROTEIN SEC20"/>
    <property type="match status" value="1"/>
</dbReference>
<evidence type="ECO:0000256" key="3">
    <source>
        <dbReference type="ARBA" id="ARBA00022692"/>
    </source>
</evidence>
<evidence type="ECO:0000256" key="5">
    <source>
        <dbReference type="ARBA" id="ARBA00022892"/>
    </source>
</evidence>
<feature type="domain" description="Sec20 C-terminal" evidence="11">
    <location>
        <begin position="152"/>
        <end position="241"/>
    </location>
</feature>